<gene>
    <name evidence="1" type="ORF">CSKR_109577</name>
</gene>
<name>A0A3R7FM74_CLOSI</name>
<organism evidence="1 2">
    <name type="scientific">Clonorchis sinensis</name>
    <name type="common">Chinese liver fluke</name>
    <dbReference type="NCBI Taxonomy" id="79923"/>
    <lineage>
        <taxon>Eukaryota</taxon>
        <taxon>Metazoa</taxon>
        <taxon>Spiralia</taxon>
        <taxon>Lophotrochozoa</taxon>
        <taxon>Platyhelminthes</taxon>
        <taxon>Trematoda</taxon>
        <taxon>Digenea</taxon>
        <taxon>Opisthorchiida</taxon>
        <taxon>Opisthorchiata</taxon>
        <taxon>Opisthorchiidae</taxon>
        <taxon>Clonorchis</taxon>
    </lineage>
</organism>
<dbReference type="InParanoid" id="A0A3R7FM74"/>
<dbReference type="Proteomes" id="UP000286415">
    <property type="component" value="Unassembled WGS sequence"/>
</dbReference>
<dbReference type="OrthoDB" id="10051416at2759"/>
<proteinExistence type="predicted"/>
<reference evidence="1 2" key="1">
    <citation type="journal article" date="2018" name="Biotechnol. Adv.">
        <title>Improved genomic resources and new bioinformatic workflow for the carcinogenic parasite Clonorchis sinensis: Biotechnological implications.</title>
        <authorList>
            <person name="Wang D."/>
            <person name="Korhonen P.K."/>
            <person name="Gasser R.B."/>
            <person name="Young N.D."/>
        </authorList>
    </citation>
    <scope>NUCLEOTIDE SEQUENCE [LARGE SCALE GENOMIC DNA]</scope>
    <source>
        <strain evidence="1">Cs-k2</strain>
    </source>
</reference>
<comment type="caution">
    <text evidence="1">The sequence shown here is derived from an EMBL/GenBank/DDBJ whole genome shotgun (WGS) entry which is preliminary data.</text>
</comment>
<reference evidence="1 2" key="2">
    <citation type="journal article" date="2021" name="Genomics">
        <title>High-quality reference genome for Clonorchis sinensis.</title>
        <authorList>
            <person name="Young N.D."/>
            <person name="Stroehlein A.J."/>
            <person name="Kinkar L."/>
            <person name="Wang T."/>
            <person name="Sohn W.M."/>
            <person name="Chang B.C.H."/>
            <person name="Kaur P."/>
            <person name="Weisz D."/>
            <person name="Dudchenko O."/>
            <person name="Aiden E.L."/>
            <person name="Korhonen P.K."/>
            <person name="Gasser R.B."/>
        </authorList>
    </citation>
    <scope>NUCLEOTIDE SEQUENCE [LARGE SCALE GENOMIC DNA]</scope>
    <source>
        <strain evidence="1">Cs-k2</strain>
    </source>
</reference>
<feature type="non-terminal residue" evidence="1">
    <location>
        <position position="1"/>
    </location>
</feature>
<dbReference type="AlphaFoldDB" id="A0A3R7FM74"/>
<protein>
    <submittedName>
        <fullName evidence="1">Uncharacterized protein</fullName>
    </submittedName>
</protein>
<accession>A0A3R7FM74</accession>
<evidence type="ECO:0000313" key="2">
    <source>
        <dbReference type="Proteomes" id="UP000286415"/>
    </source>
</evidence>
<evidence type="ECO:0000313" key="1">
    <source>
        <dbReference type="EMBL" id="KAG5448873.1"/>
    </source>
</evidence>
<keyword evidence="2" id="KW-1185">Reference proteome</keyword>
<sequence length="157" mass="17403">TVGTKWIKWLESEFTDWKVRGLSPTFASRLALSRLGQPGSIPALILPLGGVAARHRKSFTAEQFFLVFSNLECSRAVRAEEVGRSLEANQRALSGHYPRLSPHQRGKAADSSFSLIRVHKQRPSNCHAGLAKLAVKRNGSSCHSFFRSVTLLALLRH</sequence>
<dbReference type="EMBL" id="NIRI02000042">
    <property type="protein sequence ID" value="KAG5448873.1"/>
    <property type="molecule type" value="Genomic_DNA"/>
</dbReference>